<dbReference type="OrthoDB" id="2947935at2759"/>
<dbReference type="SUPFAM" id="SSF51322">
    <property type="entry name" value="Cyanovirin-N"/>
    <property type="match status" value="1"/>
</dbReference>
<organism evidence="4 5">
    <name type="scientific">Stachybotrys chartarum (strain CBS 109288 / IBT 7711)</name>
    <name type="common">Toxic black mold</name>
    <name type="synonym">Stilbospora chartarum</name>
    <dbReference type="NCBI Taxonomy" id="1280523"/>
    <lineage>
        <taxon>Eukaryota</taxon>
        <taxon>Fungi</taxon>
        <taxon>Dikarya</taxon>
        <taxon>Ascomycota</taxon>
        <taxon>Pezizomycotina</taxon>
        <taxon>Sordariomycetes</taxon>
        <taxon>Hypocreomycetidae</taxon>
        <taxon>Hypocreales</taxon>
        <taxon>Stachybotryaceae</taxon>
        <taxon>Stachybotrys</taxon>
    </lineage>
</organism>
<gene>
    <name evidence="4" type="ORF">S7711_11279</name>
</gene>
<feature type="domain" description="Cyanovirin-N" evidence="3">
    <location>
        <begin position="72"/>
        <end position="171"/>
    </location>
</feature>
<feature type="chain" id="PRO_5001771565" description="Cyanovirin-N domain-containing protein" evidence="2">
    <location>
        <begin position="22"/>
        <end position="210"/>
    </location>
</feature>
<dbReference type="HOGENOM" id="CLU_092545_0_0_1"/>
<evidence type="ECO:0000313" key="4">
    <source>
        <dbReference type="EMBL" id="KEY71350.1"/>
    </source>
</evidence>
<dbReference type="Pfam" id="PF08881">
    <property type="entry name" value="CVNH"/>
    <property type="match status" value="1"/>
</dbReference>
<feature type="signal peptide" evidence="2">
    <location>
        <begin position="1"/>
        <end position="21"/>
    </location>
</feature>
<dbReference type="AlphaFoldDB" id="A0A084B1C1"/>
<dbReference type="EMBL" id="KL648311">
    <property type="protein sequence ID" value="KEY71350.1"/>
    <property type="molecule type" value="Genomic_DNA"/>
</dbReference>
<keyword evidence="5" id="KW-1185">Reference proteome</keyword>
<evidence type="ECO:0000313" key="5">
    <source>
        <dbReference type="Proteomes" id="UP000028045"/>
    </source>
</evidence>
<reference evidence="4 5" key="1">
    <citation type="journal article" date="2014" name="BMC Genomics">
        <title>Comparative genome sequencing reveals chemotype-specific gene clusters in the toxigenic black mold Stachybotrys.</title>
        <authorList>
            <person name="Semeiks J."/>
            <person name="Borek D."/>
            <person name="Otwinowski Z."/>
            <person name="Grishin N.V."/>
        </authorList>
    </citation>
    <scope>NUCLEOTIDE SEQUENCE [LARGE SCALE GENOMIC DNA]</scope>
    <source>
        <strain evidence="5">CBS 109288 / IBT 7711</strain>
    </source>
</reference>
<feature type="compositionally biased region" description="Polar residues" evidence="1">
    <location>
        <begin position="41"/>
        <end position="52"/>
    </location>
</feature>
<dbReference type="Gene3D" id="2.30.60.10">
    <property type="entry name" value="Cyanovirin-N"/>
    <property type="match status" value="1"/>
</dbReference>
<evidence type="ECO:0000256" key="2">
    <source>
        <dbReference type="SAM" id="SignalP"/>
    </source>
</evidence>
<keyword evidence="2" id="KW-0732">Signal</keyword>
<dbReference type="InterPro" id="IPR011058">
    <property type="entry name" value="Cyanovirin-N"/>
</dbReference>
<accession>A0A084B1C1</accession>
<protein>
    <recommendedName>
        <fullName evidence="3">Cyanovirin-N domain-containing protein</fullName>
    </recommendedName>
</protein>
<dbReference type="Proteomes" id="UP000028045">
    <property type="component" value="Unassembled WGS sequence"/>
</dbReference>
<evidence type="ECO:0000256" key="1">
    <source>
        <dbReference type="SAM" id="MobiDB-lite"/>
    </source>
</evidence>
<proteinExistence type="predicted"/>
<sequence>MHFAILIVRFLVLAFAGLGSALPRVPSLPNMPPSSPANAAGTSNSETTLPGFNTMLRNQSDPVLASLSRPPFDGRCKAVTLGGHGKVGQTTLEGRCVDTSGHWWDTSLNLNSCIANGGGFMVYRDMGNFDESCRPCTLNDVSERSVLLLQCNCLSPAGTPQYTHLPLGERVMDALAVKPVNGRNIAAVVNAEAYLVWANEEEHWPDGAPS</sequence>
<dbReference type="InterPro" id="IPR036673">
    <property type="entry name" value="Cyanovirin-N_sf"/>
</dbReference>
<name>A0A084B1C1_STACB</name>
<evidence type="ECO:0000259" key="3">
    <source>
        <dbReference type="Pfam" id="PF08881"/>
    </source>
</evidence>
<feature type="region of interest" description="Disordered" evidence="1">
    <location>
        <begin position="32"/>
        <end position="52"/>
    </location>
</feature>